<sequence>MMGETSGPSAQDIRMASFEEKFNDLLNFVRLLVKRDTESEKQVEDINKDTSEDNTGGHSHTNSGPPLVQPSKPKEGDFQLDVQGRKDYGEHKDGGCISLTSTWPSLIKESEKEAQSPISKKEEPKEVDHPMIPHKRYTPKNVVERVEQLEKRLDEVVQSMHQLITLTGTLLKDNRKAIRDLASHSPRGQASTKSLSKRETRRHRRQETLMLHTGAIPIQPKSFFLRKTKVRAEKILVLCLCLWMSSTQGCWRKRIVHALKNKVQDLVDHGILRINEGSTPSVIIAWPPERRKDETVIPSPQSQGPTTCGIQPVHLTTLPTLSEVGEHTVPKTQPKLMSNFRNLDDQCSSDKEKAEYCTNRCVTLKRKIQELGHSGARSTYHGPSQEAKYAYCSHEEG</sequence>
<feature type="region of interest" description="Disordered" evidence="1">
    <location>
        <begin position="180"/>
        <end position="203"/>
    </location>
</feature>
<accession>A0A2N9GSZ3</accession>
<feature type="compositionally biased region" description="Polar residues" evidence="1">
    <location>
        <begin position="53"/>
        <end position="64"/>
    </location>
</feature>
<dbReference type="AlphaFoldDB" id="A0A2N9GSZ3"/>
<reference evidence="2" key="1">
    <citation type="submission" date="2018-02" db="EMBL/GenBank/DDBJ databases">
        <authorList>
            <person name="Cohen D.B."/>
            <person name="Kent A.D."/>
        </authorList>
    </citation>
    <scope>NUCLEOTIDE SEQUENCE</scope>
</reference>
<evidence type="ECO:0000313" key="2">
    <source>
        <dbReference type="EMBL" id="SPD02802.1"/>
    </source>
</evidence>
<name>A0A2N9GSZ3_FAGSY</name>
<proteinExistence type="predicted"/>
<dbReference type="EMBL" id="OIVN01002338">
    <property type="protein sequence ID" value="SPD02802.1"/>
    <property type="molecule type" value="Genomic_DNA"/>
</dbReference>
<evidence type="ECO:0000256" key="1">
    <source>
        <dbReference type="SAM" id="MobiDB-lite"/>
    </source>
</evidence>
<feature type="region of interest" description="Disordered" evidence="1">
    <location>
        <begin position="36"/>
        <end position="79"/>
    </location>
</feature>
<feature type="compositionally biased region" description="Basic and acidic residues" evidence="1">
    <location>
        <begin position="108"/>
        <end position="131"/>
    </location>
</feature>
<feature type="region of interest" description="Disordered" evidence="1">
    <location>
        <begin position="107"/>
        <end position="133"/>
    </location>
</feature>
<organism evidence="2">
    <name type="scientific">Fagus sylvatica</name>
    <name type="common">Beechnut</name>
    <dbReference type="NCBI Taxonomy" id="28930"/>
    <lineage>
        <taxon>Eukaryota</taxon>
        <taxon>Viridiplantae</taxon>
        <taxon>Streptophyta</taxon>
        <taxon>Embryophyta</taxon>
        <taxon>Tracheophyta</taxon>
        <taxon>Spermatophyta</taxon>
        <taxon>Magnoliopsida</taxon>
        <taxon>eudicotyledons</taxon>
        <taxon>Gunneridae</taxon>
        <taxon>Pentapetalae</taxon>
        <taxon>rosids</taxon>
        <taxon>fabids</taxon>
        <taxon>Fagales</taxon>
        <taxon>Fagaceae</taxon>
        <taxon>Fagus</taxon>
    </lineage>
</organism>
<gene>
    <name evidence="2" type="ORF">FSB_LOCUS30684</name>
</gene>
<protein>
    <submittedName>
        <fullName evidence="2">Uncharacterized protein</fullName>
    </submittedName>
</protein>
<feature type="compositionally biased region" description="Basic and acidic residues" evidence="1">
    <location>
        <begin position="36"/>
        <end position="51"/>
    </location>
</feature>